<gene>
    <name evidence="17" type="ORF">TKK_010189</name>
</gene>
<evidence type="ECO:0000256" key="8">
    <source>
        <dbReference type="ARBA" id="ARBA00023018"/>
    </source>
</evidence>
<feature type="domain" description="Wntless-like transmembrane" evidence="16">
    <location>
        <begin position="61"/>
        <end position="123"/>
    </location>
</feature>
<evidence type="ECO:0000256" key="14">
    <source>
        <dbReference type="ARBA" id="ARBA00034104"/>
    </source>
</evidence>
<dbReference type="InterPro" id="IPR009551">
    <property type="entry name" value="Wntless"/>
</dbReference>
<keyword evidence="5" id="KW-0709">Segmentation polarity protein</keyword>
<evidence type="ECO:0000256" key="11">
    <source>
        <dbReference type="ARBA" id="ARBA00023273"/>
    </source>
</evidence>
<dbReference type="GO" id="GO:0045211">
    <property type="term" value="C:postsynaptic membrane"/>
    <property type="evidence" value="ECO:0007669"/>
    <property type="project" value="UniProtKB-SubCell"/>
</dbReference>
<evidence type="ECO:0000256" key="15">
    <source>
        <dbReference type="ARBA" id="ARBA00034107"/>
    </source>
</evidence>
<evidence type="ECO:0000313" key="18">
    <source>
        <dbReference type="Proteomes" id="UP001627154"/>
    </source>
</evidence>
<evidence type="ECO:0000313" key="17">
    <source>
        <dbReference type="EMBL" id="KAL3395650.1"/>
    </source>
</evidence>
<dbReference type="Proteomes" id="UP001627154">
    <property type="component" value="Unassembled WGS sequence"/>
</dbReference>
<name>A0ABD2WRX1_9HYME</name>
<comment type="subcellular location">
    <subcellularLocation>
        <location evidence="2">Endoplasmic reticulum membrane</location>
        <topology evidence="2">Multi-pass membrane protein</topology>
    </subcellularLocation>
    <subcellularLocation>
        <location evidence="1">Endosome membrane</location>
        <topology evidence="1">Multi-pass membrane protein</topology>
    </subcellularLocation>
    <subcellularLocation>
        <location evidence="14">Postsynaptic cell membrane</location>
        <topology evidence="14">Multi-pass membrane protein</topology>
    </subcellularLocation>
    <subcellularLocation>
        <location evidence="15">Presynaptic cell membrane</location>
        <topology evidence="15">Multi-pass membrane protein</topology>
    </subcellularLocation>
</comment>
<evidence type="ECO:0000256" key="10">
    <source>
        <dbReference type="ARBA" id="ARBA00023257"/>
    </source>
</evidence>
<organism evidence="17 18">
    <name type="scientific">Trichogramma kaykai</name>
    <dbReference type="NCBI Taxonomy" id="54128"/>
    <lineage>
        <taxon>Eukaryota</taxon>
        <taxon>Metazoa</taxon>
        <taxon>Ecdysozoa</taxon>
        <taxon>Arthropoda</taxon>
        <taxon>Hexapoda</taxon>
        <taxon>Insecta</taxon>
        <taxon>Pterygota</taxon>
        <taxon>Neoptera</taxon>
        <taxon>Endopterygota</taxon>
        <taxon>Hymenoptera</taxon>
        <taxon>Apocrita</taxon>
        <taxon>Proctotrupomorpha</taxon>
        <taxon>Chalcidoidea</taxon>
        <taxon>Trichogrammatidae</taxon>
        <taxon>Trichogramma</taxon>
    </lineage>
</organism>
<evidence type="ECO:0000256" key="12">
    <source>
        <dbReference type="ARBA" id="ARBA00025339"/>
    </source>
</evidence>
<comment type="caution">
    <text evidence="17">The sequence shown here is derived from an EMBL/GenBank/DDBJ whole genome shotgun (WGS) entry which is preliminary data.</text>
</comment>
<dbReference type="EMBL" id="JBJJXI010000078">
    <property type="protein sequence ID" value="KAL3395650.1"/>
    <property type="molecule type" value="Genomic_DNA"/>
</dbReference>
<keyword evidence="10" id="KW-0628">Postsynaptic cell membrane</keyword>
<evidence type="ECO:0000256" key="5">
    <source>
        <dbReference type="ARBA" id="ARBA00022716"/>
    </source>
</evidence>
<keyword evidence="6" id="KW-0967">Endosome</keyword>
<proteinExistence type="predicted"/>
<evidence type="ECO:0000256" key="2">
    <source>
        <dbReference type="ARBA" id="ARBA00004477"/>
    </source>
</evidence>
<keyword evidence="18" id="KW-1185">Reference proteome</keyword>
<keyword evidence="8" id="KW-0770">Synapse</keyword>
<sequence length="124" mass="14240">MLGTACRDNLNVNGTPPGLDDWVYFRPPGKCVHVDPHDDTHEMSETIIPLVYVFQIPTPRNVPLECLTLLFDMPYMLLLEDIRQGIFYATLFSFWLVFAGEHLMVEDGDQKTSLKGYWRHLLAA</sequence>
<evidence type="ECO:0000256" key="9">
    <source>
        <dbReference type="ARBA" id="ARBA00023136"/>
    </source>
</evidence>
<evidence type="ECO:0000256" key="4">
    <source>
        <dbReference type="ARBA" id="ARBA00022692"/>
    </source>
</evidence>
<evidence type="ECO:0000256" key="6">
    <source>
        <dbReference type="ARBA" id="ARBA00022753"/>
    </source>
</evidence>
<evidence type="ECO:0000256" key="3">
    <source>
        <dbReference type="ARBA" id="ARBA00015887"/>
    </source>
</evidence>
<evidence type="ECO:0000256" key="13">
    <source>
        <dbReference type="ARBA" id="ARBA00025880"/>
    </source>
</evidence>
<keyword evidence="9" id="KW-0472">Membrane</keyword>
<dbReference type="GO" id="GO:0042734">
    <property type="term" value="C:presynaptic membrane"/>
    <property type="evidence" value="ECO:0007669"/>
    <property type="project" value="UniProtKB-SubCell"/>
</dbReference>
<dbReference type="PANTHER" id="PTHR13449">
    <property type="entry name" value="INTEGRAL MEMBRANE PROTEIN GPR177"/>
    <property type="match status" value="1"/>
</dbReference>
<dbReference type="GO" id="GO:0007367">
    <property type="term" value="P:segment polarity determination"/>
    <property type="evidence" value="ECO:0007669"/>
    <property type="project" value="UniProtKB-KW"/>
</dbReference>
<keyword evidence="7" id="KW-1133">Transmembrane helix</keyword>
<dbReference type="GO" id="GO:0005789">
    <property type="term" value="C:endoplasmic reticulum membrane"/>
    <property type="evidence" value="ECO:0007669"/>
    <property type="project" value="UniProtKB-SubCell"/>
</dbReference>
<evidence type="ECO:0000256" key="7">
    <source>
        <dbReference type="ARBA" id="ARBA00022989"/>
    </source>
</evidence>
<dbReference type="PANTHER" id="PTHR13449:SF2">
    <property type="entry name" value="PROTEIN WNTLESS HOMOLOG"/>
    <property type="match status" value="1"/>
</dbReference>
<reference evidence="17 18" key="1">
    <citation type="journal article" date="2024" name="bioRxiv">
        <title>A reference genome for Trichogramma kaykai: A tiny desert-dwelling parasitoid wasp with competing sex-ratio distorters.</title>
        <authorList>
            <person name="Culotta J."/>
            <person name="Lindsey A.R."/>
        </authorList>
    </citation>
    <scope>NUCLEOTIDE SEQUENCE [LARGE SCALE GENOMIC DNA]</scope>
    <source>
        <strain evidence="17 18">KSX58</strain>
    </source>
</reference>
<comment type="function">
    <text evidence="12">A segment polarity gene required for wingless (wg)-dependent patterning processes, acting in both wg-sending cells and wg-target cells. In non-neuronal cells wls directs wg secretion. The wls traffic loop encompasses the Golgi, the cell surface, an endocytic compartment and a retrograde route leading back to the Golgi, and involves clathrin-mediated endocytosis and the retromer complex (a conserved protein complex consisting of Vps35 and Vps26). In neuronal cells (the larval motorneuron NMJ), the wg signal moves across the synapse via the release of wls-containing exosome-like vesicles. Postsynaptic wls is required for the trafficking of fz2 through the fz2-interacting protein Grip.</text>
</comment>
<dbReference type="InterPro" id="IPR047843">
    <property type="entry name" value="WLS-like_TM"/>
</dbReference>
<protein>
    <recommendedName>
        <fullName evidence="3">Protein wntless</fullName>
    </recommendedName>
</protein>
<dbReference type="AlphaFoldDB" id="A0ABD2WRX1"/>
<keyword evidence="11" id="KW-0966">Cell projection</keyword>
<accession>A0ABD2WRX1</accession>
<comment type="subunit">
    <text evidence="13">Interacts with wg; in the Golgi. Interacts with Vps35, a component of the retromer complex; wls stability is regulated by Vps35.</text>
</comment>
<evidence type="ECO:0000259" key="16">
    <source>
        <dbReference type="Pfam" id="PF06664"/>
    </source>
</evidence>
<evidence type="ECO:0000256" key="1">
    <source>
        <dbReference type="ARBA" id="ARBA00004337"/>
    </source>
</evidence>
<dbReference type="GO" id="GO:0010008">
    <property type="term" value="C:endosome membrane"/>
    <property type="evidence" value="ECO:0007669"/>
    <property type="project" value="UniProtKB-SubCell"/>
</dbReference>
<keyword evidence="5" id="KW-0217">Developmental protein</keyword>
<dbReference type="Pfam" id="PF06664">
    <property type="entry name" value="WLS-like_TM"/>
    <property type="match status" value="1"/>
</dbReference>
<keyword evidence="4" id="KW-0812">Transmembrane</keyword>